<dbReference type="Pfam" id="PF00589">
    <property type="entry name" value="Phage_integrase"/>
    <property type="match status" value="1"/>
</dbReference>
<evidence type="ECO:0000256" key="1">
    <source>
        <dbReference type="ARBA" id="ARBA00008857"/>
    </source>
</evidence>
<gene>
    <name evidence="6" type="ORF">FHS21_004163</name>
</gene>
<sequence length="535" mass="60839">MVGKTEIKKSLKTGDLREAKLRARYERVRLDAEWELLRGRLRLKRDYSLSDREIWYLVSKWFVEEEKKNTSSTDTYPSVDDAHYDYAMSTSSEHVAPAVYQTANAILVERGLEFDPSSDDGLRLQRILHPAIIEIAKRDYQRSVPGAQVSLDPQFAALSAQTALPPVAKFTLKRLMEEFRSDATRTPLAGKSAKKRDAQWEIIKAFFAEETPLDRIDRLRVREFMALIAKLPSNASKHFPDATIFEAVEFGADKKLPVLSIDTANGYLRQLGALFRFAVDEGFVATDPTSGLLFRGEKVRAKDRRDPFTVDELIKIFGAPIYTGCVDDDYGYAKPGPNIPRRGRFWVPLISLYTGMRLNEICQLTLDDFVVEDGVDIILIRGDDDGETKRIKTAAGQRFIPVHSELRRIGLLRYVTARRKKGLATDVLFPELPLGSTGYRSDPFSKYFARFLDHIEIKDKKKVFHSFRHSYRDALREADISIEKVRALGGWSGKNTEDHYGSGLRASTLAEAIEDIRYPKLDLSHLYQTNTRAVS</sequence>
<reference evidence="6 7" key="1">
    <citation type="submission" date="2020-08" db="EMBL/GenBank/DDBJ databases">
        <title>Genomic Encyclopedia of Type Strains, Phase III (KMG-III): the genomes of soil and plant-associated and newly described type strains.</title>
        <authorList>
            <person name="Whitman W."/>
        </authorList>
    </citation>
    <scope>NUCLEOTIDE SEQUENCE [LARGE SCALE GENOMIC DNA]</scope>
    <source>
        <strain evidence="6 7">CECT 7015</strain>
    </source>
</reference>
<evidence type="ECO:0000259" key="5">
    <source>
        <dbReference type="PROSITE" id="PS51898"/>
    </source>
</evidence>
<dbReference type="InterPro" id="IPR011010">
    <property type="entry name" value="DNA_brk_join_enz"/>
</dbReference>
<dbReference type="SUPFAM" id="SSF56349">
    <property type="entry name" value="DNA breaking-rejoining enzymes"/>
    <property type="match status" value="1"/>
</dbReference>
<comment type="caution">
    <text evidence="6">The sequence shown here is derived from an EMBL/GenBank/DDBJ whole genome shotgun (WGS) entry which is preliminary data.</text>
</comment>
<dbReference type="AlphaFoldDB" id="A0A839UGE3"/>
<dbReference type="Gene3D" id="1.10.150.130">
    <property type="match status" value="1"/>
</dbReference>
<dbReference type="InterPro" id="IPR002104">
    <property type="entry name" value="Integrase_catalytic"/>
</dbReference>
<dbReference type="Gene3D" id="1.10.443.10">
    <property type="entry name" value="Intergrase catalytic core"/>
    <property type="match status" value="1"/>
</dbReference>
<dbReference type="PROSITE" id="PS51898">
    <property type="entry name" value="TYR_RECOMBINASE"/>
    <property type="match status" value="1"/>
</dbReference>
<evidence type="ECO:0000256" key="3">
    <source>
        <dbReference type="ARBA" id="ARBA00023125"/>
    </source>
</evidence>
<dbReference type="InterPro" id="IPR046668">
    <property type="entry name" value="DUF6538"/>
</dbReference>
<dbReference type="GO" id="GO:0015074">
    <property type="term" value="P:DNA integration"/>
    <property type="evidence" value="ECO:0007669"/>
    <property type="project" value="UniProtKB-KW"/>
</dbReference>
<evidence type="ECO:0000313" key="7">
    <source>
        <dbReference type="Proteomes" id="UP000554520"/>
    </source>
</evidence>
<keyword evidence="4" id="KW-0233">DNA recombination</keyword>
<dbReference type="CDD" id="cd01184">
    <property type="entry name" value="INT_C_like_1"/>
    <property type="match status" value="1"/>
</dbReference>
<keyword evidence="7" id="KW-1185">Reference proteome</keyword>
<dbReference type="Pfam" id="PF20172">
    <property type="entry name" value="DUF6538"/>
    <property type="match status" value="1"/>
</dbReference>
<dbReference type="InterPro" id="IPR013762">
    <property type="entry name" value="Integrase-like_cat_sf"/>
</dbReference>
<name>A0A839UGE3_9HYPH</name>
<dbReference type="PANTHER" id="PTHR30349">
    <property type="entry name" value="PHAGE INTEGRASE-RELATED"/>
    <property type="match status" value="1"/>
</dbReference>
<evidence type="ECO:0000256" key="2">
    <source>
        <dbReference type="ARBA" id="ARBA00022908"/>
    </source>
</evidence>
<dbReference type="GO" id="GO:0006310">
    <property type="term" value="P:DNA recombination"/>
    <property type="evidence" value="ECO:0007669"/>
    <property type="project" value="UniProtKB-KW"/>
</dbReference>
<dbReference type="PANTHER" id="PTHR30349:SF41">
    <property type="entry name" value="INTEGRASE_RECOMBINASE PROTEIN MJ0367-RELATED"/>
    <property type="match status" value="1"/>
</dbReference>
<accession>A0A839UGE3</accession>
<dbReference type="InterPro" id="IPR050090">
    <property type="entry name" value="Tyrosine_recombinase_XerCD"/>
</dbReference>
<keyword evidence="2" id="KW-0229">DNA integration</keyword>
<evidence type="ECO:0000313" key="6">
    <source>
        <dbReference type="EMBL" id="MBB3147731.1"/>
    </source>
</evidence>
<keyword evidence="3" id="KW-0238">DNA-binding</keyword>
<dbReference type="Proteomes" id="UP000554520">
    <property type="component" value="Unassembled WGS sequence"/>
</dbReference>
<organism evidence="6 7">
    <name type="scientific">Phyllobacterium trifolii</name>
    <dbReference type="NCBI Taxonomy" id="300193"/>
    <lineage>
        <taxon>Bacteria</taxon>
        <taxon>Pseudomonadati</taxon>
        <taxon>Pseudomonadota</taxon>
        <taxon>Alphaproteobacteria</taxon>
        <taxon>Hyphomicrobiales</taxon>
        <taxon>Phyllobacteriaceae</taxon>
        <taxon>Phyllobacterium</taxon>
    </lineage>
</organism>
<feature type="domain" description="Tyr recombinase" evidence="5">
    <location>
        <begin position="303"/>
        <end position="514"/>
    </location>
</feature>
<proteinExistence type="inferred from homology"/>
<dbReference type="InterPro" id="IPR010998">
    <property type="entry name" value="Integrase_recombinase_N"/>
</dbReference>
<dbReference type="EMBL" id="JACHXN010000014">
    <property type="protein sequence ID" value="MBB3147731.1"/>
    <property type="molecule type" value="Genomic_DNA"/>
</dbReference>
<comment type="similarity">
    <text evidence="1">Belongs to the 'phage' integrase family.</text>
</comment>
<protein>
    <submittedName>
        <fullName evidence="6">Integrase</fullName>
    </submittedName>
</protein>
<dbReference type="GO" id="GO:0003677">
    <property type="term" value="F:DNA binding"/>
    <property type="evidence" value="ECO:0007669"/>
    <property type="project" value="UniProtKB-KW"/>
</dbReference>
<evidence type="ECO:0000256" key="4">
    <source>
        <dbReference type="ARBA" id="ARBA00023172"/>
    </source>
</evidence>